<evidence type="ECO:0000313" key="2">
    <source>
        <dbReference type="Proteomes" id="UP000323521"/>
    </source>
</evidence>
<dbReference type="KEGG" id="fwa:DCMF_21180"/>
<reference evidence="1 2" key="1">
    <citation type="submission" date="2016-10" db="EMBL/GenBank/DDBJ databases">
        <title>Complete Genome Sequence of Peptococcaceae strain DCMF.</title>
        <authorList>
            <person name="Edwards R.J."/>
            <person name="Holland S.I."/>
            <person name="Deshpande N.P."/>
            <person name="Wong Y.K."/>
            <person name="Ertan H."/>
            <person name="Manefield M."/>
            <person name="Russell T.L."/>
            <person name="Lee M.J."/>
        </authorList>
    </citation>
    <scope>NUCLEOTIDE SEQUENCE [LARGE SCALE GENOMIC DNA]</scope>
    <source>
        <strain evidence="1 2">DCMF</strain>
    </source>
</reference>
<evidence type="ECO:0000313" key="1">
    <source>
        <dbReference type="EMBL" id="ATW26935.1"/>
    </source>
</evidence>
<evidence type="ECO:0008006" key="3">
    <source>
        <dbReference type="Google" id="ProtNLM"/>
    </source>
</evidence>
<protein>
    <recommendedName>
        <fullName evidence="3">Phage-Barnase-EndoU-ColicinE5/D-RelE like nuclease 3 domain-containing protein</fullName>
    </recommendedName>
</protein>
<accession>A0A3G1KXK2</accession>
<gene>
    <name evidence="1" type="ORF">DCMF_21180</name>
</gene>
<name>A0A3G1KXK2_FORW1</name>
<sequence length="124" mass="14461">MLMRPKRIISHEFESIFNGNIILDYDIEQKLNNKHKVYKEDLLDVISDPYLIVMRATQKSPINTSRITSSGIVYEILCESESNRVMFVVGRLFKDGNLFIITAYWANNSLAAFYYQESEALRNE</sequence>
<proteinExistence type="predicted"/>
<dbReference type="EMBL" id="CP017634">
    <property type="protein sequence ID" value="ATW26935.1"/>
    <property type="molecule type" value="Genomic_DNA"/>
</dbReference>
<keyword evidence="2" id="KW-1185">Reference proteome</keyword>
<dbReference type="AlphaFoldDB" id="A0A3G1KXK2"/>
<organism evidence="1 2">
    <name type="scientific">Formimonas warabiya</name>
    <dbReference type="NCBI Taxonomy" id="1761012"/>
    <lineage>
        <taxon>Bacteria</taxon>
        <taxon>Bacillati</taxon>
        <taxon>Bacillota</taxon>
        <taxon>Clostridia</taxon>
        <taxon>Eubacteriales</taxon>
        <taxon>Peptococcaceae</taxon>
        <taxon>Candidatus Formimonas</taxon>
    </lineage>
</organism>
<dbReference type="Proteomes" id="UP000323521">
    <property type="component" value="Chromosome"/>
</dbReference>